<dbReference type="InterPro" id="IPR036709">
    <property type="entry name" value="Autotransporte_beta_dom_sf"/>
</dbReference>
<keyword evidence="1" id="KW-0732">Signal</keyword>
<accession>A0ABT1BW23</accession>
<proteinExistence type="predicted"/>
<feature type="chain" id="PRO_5045523883" evidence="1">
    <location>
        <begin position="21"/>
        <end position="188"/>
    </location>
</feature>
<dbReference type="SUPFAM" id="SSF103515">
    <property type="entry name" value="Autotransporter"/>
    <property type="match status" value="1"/>
</dbReference>
<name>A0ABT1BW23_9BACT</name>
<dbReference type="Gene3D" id="2.40.128.130">
    <property type="entry name" value="Autotransporter beta-domain"/>
    <property type="match status" value="1"/>
</dbReference>
<dbReference type="Pfam" id="PF12099">
    <property type="entry name" value="DUF3575"/>
    <property type="match status" value="1"/>
</dbReference>
<keyword evidence="3" id="KW-1185">Reference proteome</keyword>
<sequence length="188" mass="21508">MKRLILLALEGCLLSTGVNAQELGVKTNLLYDATSTINVGVETALSRKWTLDVSGNLNPWTFSDNKKMKHWMVQPEARYWFCEKFNGHFIGIHAHGGQFNVSDWDFPIAFKALKDKRYQGWFYGAGVSYGYQWVMSKRWNLEMNIGAGYARVHYDKYPCTVCGTKLSTGNYNYWGVTKAGISLIYFLK</sequence>
<evidence type="ECO:0000256" key="1">
    <source>
        <dbReference type="SAM" id="SignalP"/>
    </source>
</evidence>
<feature type="signal peptide" evidence="1">
    <location>
        <begin position="1"/>
        <end position="20"/>
    </location>
</feature>
<reference evidence="2 3" key="1">
    <citation type="submission" date="2022-06" db="EMBL/GenBank/DDBJ databases">
        <title>A taxonomic note on the genus Prevotella: Description of four novel genera and emended description of the genera Hallella and Xylanibacter.</title>
        <authorList>
            <person name="Hitch T.C.A."/>
        </authorList>
    </citation>
    <scope>NUCLEOTIDE SEQUENCE [LARGE SCALE GENOMIC DNA]</scope>
    <source>
        <strain evidence="2 3">DSM 100619</strain>
    </source>
</reference>
<comment type="caution">
    <text evidence="2">The sequence shown here is derived from an EMBL/GenBank/DDBJ whole genome shotgun (WGS) entry which is preliminary data.</text>
</comment>
<dbReference type="RefSeq" id="WP_252760644.1">
    <property type="nucleotide sequence ID" value="NZ_JAMXLY010000015.1"/>
</dbReference>
<dbReference type="EMBL" id="JAMXLY010000015">
    <property type="protein sequence ID" value="MCO6025282.1"/>
    <property type="molecule type" value="Genomic_DNA"/>
</dbReference>
<evidence type="ECO:0000313" key="3">
    <source>
        <dbReference type="Proteomes" id="UP001204015"/>
    </source>
</evidence>
<evidence type="ECO:0000313" key="2">
    <source>
        <dbReference type="EMBL" id="MCO6025282.1"/>
    </source>
</evidence>
<dbReference type="InterPro" id="IPR021958">
    <property type="entry name" value="DUF3575"/>
</dbReference>
<gene>
    <name evidence="2" type="ORF">NG821_05415</name>
</gene>
<organism evidence="2 3">
    <name type="scientific">Segatella cerevisiae</name>
    <dbReference type="NCBI Taxonomy" id="2053716"/>
    <lineage>
        <taxon>Bacteria</taxon>
        <taxon>Pseudomonadati</taxon>
        <taxon>Bacteroidota</taxon>
        <taxon>Bacteroidia</taxon>
        <taxon>Bacteroidales</taxon>
        <taxon>Prevotellaceae</taxon>
        <taxon>Segatella</taxon>
    </lineage>
</organism>
<dbReference type="Proteomes" id="UP001204015">
    <property type="component" value="Unassembled WGS sequence"/>
</dbReference>
<protein>
    <submittedName>
        <fullName evidence="2">DUF3575 domain-containing protein</fullName>
    </submittedName>
</protein>